<evidence type="ECO:0000256" key="1">
    <source>
        <dbReference type="SAM" id="SignalP"/>
    </source>
</evidence>
<reference evidence="2 3" key="1">
    <citation type="submission" date="2016-12" db="EMBL/GenBank/DDBJ databases">
        <title>The draft genome sequence of Actinophytocola sp. 11-183.</title>
        <authorList>
            <person name="Wang W."/>
            <person name="Yuan L."/>
        </authorList>
    </citation>
    <scope>NUCLEOTIDE SEQUENCE [LARGE SCALE GENOMIC DNA]</scope>
    <source>
        <strain evidence="2 3">11-183</strain>
    </source>
</reference>
<dbReference type="PANTHER" id="PTHR43649">
    <property type="entry name" value="ARABINOSE-BINDING PROTEIN-RELATED"/>
    <property type="match status" value="1"/>
</dbReference>
<dbReference type="SUPFAM" id="SSF53850">
    <property type="entry name" value="Periplasmic binding protein-like II"/>
    <property type="match status" value="1"/>
</dbReference>
<name>A0A1Q8CXW7_9PSEU</name>
<dbReference type="PROSITE" id="PS51257">
    <property type="entry name" value="PROKAR_LIPOPROTEIN"/>
    <property type="match status" value="1"/>
</dbReference>
<evidence type="ECO:0000313" key="2">
    <source>
        <dbReference type="EMBL" id="OLF19206.1"/>
    </source>
</evidence>
<feature type="signal peptide" evidence="1">
    <location>
        <begin position="1"/>
        <end position="21"/>
    </location>
</feature>
<dbReference type="OrthoDB" id="1650177at2"/>
<protein>
    <submittedName>
        <fullName evidence="2">Sugar ABC transporter substrate-binding protein</fullName>
    </submittedName>
</protein>
<sequence>MKSPHRTARLALVLCLSLTLAACGSDGAGGSDAVGEDGRVVVTVAIDAGLEQGAVDAFNERVEQFEASHSDVDIQPQEYTWSAATFTSQLAGGTIPDVFTVPFTDGRGLIEREQIADIADQVDRLPYADSFNPTVATAGQAPDGRQWAVPIAAYGQGLHYNRTLFTQAGLDPDRPPTTWPQVRAAARQIAERTGQTGYAQMTSDNTGGWILTTLDYAFGGRTESIRGEKATATLDTPEMTEALELVAAMRWEDESMGANFLYDWATINQDFAAGRIGMYVSGGGNYGNLVTQNAMRPADYGVAVLPLVDDPEAGVLGGGTLAVVSPKTGERTREAAVRWIDFYYMAKLTDKDAAVLDARTLAETGQPVGAPQLPVLDRATFDAARGWVKEYVNVPVDQLRPYTDAMFDQPLVTEPTRSTQEVYGILDTVVQTVLTDRDADIPALLADAQSQAQALLDRG</sequence>
<dbReference type="InterPro" id="IPR006059">
    <property type="entry name" value="SBP"/>
</dbReference>
<dbReference type="STRING" id="1912961.BU204_02300"/>
<keyword evidence="3" id="KW-1185">Reference proteome</keyword>
<dbReference type="AlphaFoldDB" id="A0A1Q8CXW7"/>
<evidence type="ECO:0000313" key="3">
    <source>
        <dbReference type="Proteomes" id="UP000185596"/>
    </source>
</evidence>
<feature type="chain" id="PRO_5039169653" evidence="1">
    <location>
        <begin position="22"/>
        <end position="459"/>
    </location>
</feature>
<gene>
    <name evidence="2" type="ORF">BU204_02300</name>
</gene>
<dbReference type="PANTHER" id="PTHR43649:SF16">
    <property type="entry name" value="SUGAR-BINDING LIPOPROTEIN"/>
    <property type="match status" value="1"/>
</dbReference>
<proteinExistence type="predicted"/>
<keyword evidence="1" id="KW-0732">Signal</keyword>
<dbReference type="Pfam" id="PF13416">
    <property type="entry name" value="SBP_bac_8"/>
    <property type="match status" value="1"/>
</dbReference>
<dbReference type="EMBL" id="MSIE01000002">
    <property type="protein sequence ID" value="OLF19206.1"/>
    <property type="molecule type" value="Genomic_DNA"/>
</dbReference>
<dbReference type="Gene3D" id="3.40.190.10">
    <property type="entry name" value="Periplasmic binding protein-like II"/>
    <property type="match status" value="1"/>
</dbReference>
<organism evidence="2 3">
    <name type="scientific">Actinophytocola xanthii</name>
    <dbReference type="NCBI Taxonomy" id="1912961"/>
    <lineage>
        <taxon>Bacteria</taxon>
        <taxon>Bacillati</taxon>
        <taxon>Actinomycetota</taxon>
        <taxon>Actinomycetes</taxon>
        <taxon>Pseudonocardiales</taxon>
        <taxon>Pseudonocardiaceae</taxon>
    </lineage>
</organism>
<comment type="caution">
    <text evidence="2">The sequence shown here is derived from an EMBL/GenBank/DDBJ whole genome shotgun (WGS) entry which is preliminary data.</text>
</comment>
<dbReference type="InterPro" id="IPR050490">
    <property type="entry name" value="Bact_solute-bd_prot1"/>
</dbReference>
<dbReference type="RefSeq" id="WP_075123810.1">
    <property type="nucleotide sequence ID" value="NZ_MSIE01000002.1"/>
</dbReference>
<dbReference type="Proteomes" id="UP000185596">
    <property type="component" value="Unassembled WGS sequence"/>
</dbReference>
<accession>A0A1Q8CXW7</accession>